<evidence type="ECO:0000313" key="2">
    <source>
        <dbReference type="Proteomes" id="UP001610990"/>
    </source>
</evidence>
<gene>
    <name evidence="1" type="ORF">ACH4GP_11135</name>
</gene>
<accession>A0ABW7RB00</accession>
<dbReference type="RefSeq" id="WP_397672110.1">
    <property type="nucleotide sequence ID" value="NZ_JBIRFW010000008.1"/>
</dbReference>
<organism evidence="1 2">
    <name type="scientific">Streptomyces celluloflavus</name>
    <dbReference type="NCBI Taxonomy" id="58344"/>
    <lineage>
        <taxon>Bacteria</taxon>
        <taxon>Bacillati</taxon>
        <taxon>Actinomycetota</taxon>
        <taxon>Actinomycetes</taxon>
        <taxon>Kitasatosporales</taxon>
        <taxon>Streptomycetaceae</taxon>
        <taxon>Streptomyces</taxon>
    </lineage>
</organism>
<comment type="caution">
    <text evidence="1">The sequence shown here is derived from an EMBL/GenBank/DDBJ whole genome shotgun (WGS) entry which is preliminary data.</text>
</comment>
<dbReference type="EMBL" id="JBIRGH010000005">
    <property type="protein sequence ID" value="MFH8584937.1"/>
    <property type="molecule type" value="Genomic_DNA"/>
</dbReference>
<reference evidence="1 2" key="1">
    <citation type="submission" date="2024-10" db="EMBL/GenBank/DDBJ databases">
        <title>The Natural Products Discovery Center: Release of the First 8490 Sequenced Strains for Exploring Actinobacteria Biosynthetic Diversity.</title>
        <authorList>
            <person name="Kalkreuter E."/>
            <person name="Kautsar S.A."/>
            <person name="Yang D."/>
            <person name="Bader C.D."/>
            <person name="Teijaro C.N."/>
            <person name="Fluegel L."/>
            <person name="Davis C.M."/>
            <person name="Simpson J.R."/>
            <person name="Lauterbach L."/>
            <person name="Steele A.D."/>
            <person name="Gui C."/>
            <person name="Meng S."/>
            <person name="Li G."/>
            <person name="Viehrig K."/>
            <person name="Ye F."/>
            <person name="Su P."/>
            <person name="Kiefer A.F."/>
            <person name="Nichols A."/>
            <person name="Cepeda A.J."/>
            <person name="Yan W."/>
            <person name="Fan B."/>
            <person name="Jiang Y."/>
            <person name="Adhikari A."/>
            <person name="Zheng C.-J."/>
            <person name="Schuster L."/>
            <person name="Cowan T.M."/>
            <person name="Smanski M.J."/>
            <person name="Chevrette M.G."/>
            <person name="De Carvalho L.P.S."/>
            <person name="Shen B."/>
        </authorList>
    </citation>
    <scope>NUCLEOTIDE SEQUENCE [LARGE SCALE GENOMIC DNA]</scope>
    <source>
        <strain evidence="1 2">NPDC018013</strain>
    </source>
</reference>
<proteinExistence type="predicted"/>
<dbReference type="Proteomes" id="UP001610990">
    <property type="component" value="Unassembled WGS sequence"/>
</dbReference>
<protein>
    <submittedName>
        <fullName evidence="1">Uncharacterized protein</fullName>
    </submittedName>
</protein>
<name>A0ABW7RB00_9ACTN</name>
<sequence length="135" mass="14571">MPRTRASEESFEALHRELRAALEAAGLDLPELYVNYGECHLVHLGKVSFATAGKLARIVQAAHEPFRVGAAVVDTSRSKVAKILAVNGECLVLSRPVGDPWDVLVNWCRPATLGEVLSLTALQETGVGDPTEDRP</sequence>
<evidence type="ECO:0000313" key="1">
    <source>
        <dbReference type="EMBL" id="MFH8584937.1"/>
    </source>
</evidence>
<keyword evidence="2" id="KW-1185">Reference proteome</keyword>